<dbReference type="EMBL" id="ABXH02000015">
    <property type="protein sequence ID" value="EEP44433.1"/>
    <property type="molecule type" value="Genomic_DNA"/>
</dbReference>
<dbReference type="PIRSF" id="PIRSF001430">
    <property type="entry name" value="tRNA_psdUrid_synth"/>
    <property type="match status" value="1"/>
</dbReference>
<gene>
    <name evidence="4 9" type="primary">truA</name>
    <name evidence="9" type="ORF">COLINT_02789</name>
</gene>
<sequence length="292" mass="31543">MSPMKGDSMTKTATVDALSVSGAYPAVDELDGTLVFRLGYDGAAFSGFAEQPEGLRTVAGEVRRALETILRRPVDLTCAGRTDAGVHAVSQYVSIPAHADELAITHARWMRAMAALLPSDIALNAVYHARPGFSARFDARSRTYTYRIVTGDARPLLTRSVTWWHRLPLDMDAMERAAACLVGEHDFKSFCKTSSAIDKPTCRNVIAVSFERASALGEEHIAFTITGNAFLHSMVRTIVGSLVEVGAGRRDERWLSDALAACDRRAAGPTAPARGLCFMDVAYDEGALTSCP</sequence>
<dbReference type="CDD" id="cd02570">
    <property type="entry name" value="PseudoU_synth_EcTruA"/>
    <property type="match status" value="1"/>
</dbReference>
<evidence type="ECO:0000256" key="5">
    <source>
        <dbReference type="PIRSR" id="PIRSR001430-1"/>
    </source>
</evidence>
<dbReference type="NCBIfam" id="TIGR00071">
    <property type="entry name" value="hisT_truA"/>
    <property type="match status" value="1"/>
</dbReference>
<comment type="caution">
    <text evidence="4">Lacks conserved residue(s) required for the propagation of feature annotation.</text>
</comment>
<organism evidence="9 10">
    <name type="scientific">Collinsella intestinalis DSM 13280</name>
    <dbReference type="NCBI Taxonomy" id="521003"/>
    <lineage>
        <taxon>Bacteria</taxon>
        <taxon>Bacillati</taxon>
        <taxon>Actinomycetota</taxon>
        <taxon>Coriobacteriia</taxon>
        <taxon>Coriobacteriales</taxon>
        <taxon>Coriobacteriaceae</taxon>
        <taxon>Collinsella</taxon>
    </lineage>
</organism>
<comment type="function">
    <text evidence="4">Formation of pseudouridine at positions 38, 39 and 40 in the anticodon stem and loop of transfer RNAs.</text>
</comment>
<evidence type="ECO:0000256" key="2">
    <source>
        <dbReference type="ARBA" id="ARBA00022694"/>
    </source>
</evidence>
<comment type="similarity">
    <text evidence="1 4 7">Belongs to the tRNA pseudouridine synthase TruA family.</text>
</comment>
<comment type="caution">
    <text evidence="9">The sequence shown here is derived from an EMBL/GenBank/DDBJ whole genome shotgun (WGS) entry which is preliminary data.</text>
</comment>
<dbReference type="HAMAP" id="MF_00171">
    <property type="entry name" value="TruA"/>
    <property type="match status" value="1"/>
</dbReference>
<protein>
    <recommendedName>
        <fullName evidence="4">tRNA pseudouridine synthase A</fullName>
        <ecNumber evidence="4">5.4.99.12</ecNumber>
    </recommendedName>
    <alternativeName>
        <fullName evidence="4">tRNA pseudouridine(38-40) synthase</fullName>
    </alternativeName>
    <alternativeName>
        <fullName evidence="4">tRNA pseudouridylate synthase I</fullName>
    </alternativeName>
    <alternativeName>
        <fullName evidence="4">tRNA-uridine isomerase I</fullName>
    </alternativeName>
</protein>
<evidence type="ECO:0000256" key="7">
    <source>
        <dbReference type="RuleBase" id="RU003792"/>
    </source>
</evidence>
<comment type="catalytic activity">
    <reaction evidence="4 7">
        <text>uridine(38/39/40) in tRNA = pseudouridine(38/39/40) in tRNA</text>
        <dbReference type="Rhea" id="RHEA:22376"/>
        <dbReference type="Rhea" id="RHEA-COMP:10085"/>
        <dbReference type="Rhea" id="RHEA-COMP:10087"/>
        <dbReference type="ChEBI" id="CHEBI:65314"/>
        <dbReference type="ChEBI" id="CHEBI:65315"/>
        <dbReference type="EC" id="5.4.99.12"/>
    </reaction>
</comment>
<evidence type="ECO:0000256" key="1">
    <source>
        <dbReference type="ARBA" id="ARBA00009375"/>
    </source>
</evidence>
<evidence type="ECO:0000256" key="6">
    <source>
        <dbReference type="PIRSR" id="PIRSR001430-2"/>
    </source>
</evidence>
<dbReference type="InterPro" id="IPR020097">
    <property type="entry name" value="PsdUridine_synth_TruA_a/b_dom"/>
</dbReference>
<dbReference type="InterPro" id="IPR020095">
    <property type="entry name" value="PsdUridine_synth_TruA_C"/>
</dbReference>
<dbReference type="GO" id="GO:0003723">
    <property type="term" value="F:RNA binding"/>
    <property type="evidence" value="ECO:0007669"/>
    <property type="project" value="InterPro"/>
</dbReference>
<dbReference type="PANTHER" id="PTHR11142">
    <property type="entry name" value="PSEUDOURIDYLATE SYNTHASE"/>
    <property type="match status" value="1"/>
</dbReference>
<keyword evidence="2 4" id="KW-0819">tRNA processing</keyword>
<dbReference type="InterPro" id="IPR020094">
    <property type="entry name" value="TruA/RsuA/RluB/E/F_N"/>
</dbReference>
<dbReference type="STRING" id="521003.COLINT_02789"/>
<dbReference type="EC" id="5.4.99.12" evidence="4"/>
<evidence type="ECO:0000259" key="8">
    <source>
        <dbReference type="Pfam" id="PF01416"/>
    </source>
</evidence>
<dbReference type="HOGENOM" id="CLU_014673_0_2_11"/>
<dbReference type="Gene3D" id="3.30.70.660">
    <property type="entry name" value="Pseudouridine synthase I, catalytic domain, C-terminal subdomain"/>
    <property type="match status" value="1"/>
</dbReference>
<dbReference type="InterPro" id="IPR001406">
    <property type="entry name" value="PsdUridine_synth_TruA"/>
</dbReference>
<evidence type="ECO:0000313" key="10">
    <source>
        <dbReference type="Proteomes" id="UP000003295"/>
    </source>
</evidence>
<dbReference type="AlphaFoldDB" id="C4F9Q5"/>
<reference evidence="9 10" key="1">
    <citation type="submission" date="2009-04" db="EMBL/GenBank/DDBJ databases">
        <authorList>
            <person name="Weinstock G."/>
            <person name="Sodergren E."/>
            <person name="Clifton S."/>
            <person name="Fulton L."/>
            <person name="Fulton B."/>
            <person name="Courtney L."/>
            <person name="Fronick C."/>
            <person name="Harrison M."/>
            <person name="Strong C."/>
            <person name="Farmer C."/>
            <person name="Delahaunty K."/>
            <person name="Markovic C."/>
            <person name="Hall O."/>
            <person name="Minx P."/>
            <person name="Tomlinson C."/>
            <person name="Mitreva M."/>
            <person name="Nelson J."/>
            <person name="Hou S."/>
            <person name="Wollam A."/>
            <person name="Pepin K.H."/>
            <person name="Johnson M."/>
            <person name="Bhonagiri V."/>
            <person name="Nash W.E."/>
            <person name="Warren W."/>
            <person name="Chinwalla A."/>
            <person name="Mardis E.R."/>
            <person name="Wilson R.K."/>
        </authorList>
    </citation>
    <scope>NUCLEOTIDE SEQUENCE [LARGE SCALE GENOMIC DNA]</scope>
    <source>
        <strain evidence="9 10">DSM 13280</strain>
    </source>
</reference>
<feature type="active site" description="Nucleophile" evidence="4 5">
    <location>
        <position position="83"/>
    </location>
</feature>
<proteinExistence type="inferred from homology"/>
<evidence type="ECO:0000313" key="9">
    <source>
        <dbReference type="EMBL" id="EEP44433.1"/>
    </source>
</evidence>
<dbReference type="Gene3D" id="3.30.70.580">
    <property type="entry name" value="Pseudouridine synthase I, catalytic domain, N-terminal subdomain"/>
    <property type="match status" value="1"/>
</dbReference>
<dbReference type="Proteomes" id="UP000003295">
    <property type="component" value="Unassembled WGS sequence"/>
</dbReference>
<evidence type="ECO:0000256" key="3">
    <source>
        <dbReference type="ARBA" id="ARBA00023235"/>
    </source>
</evidence>
<dbReference type="SUPFAM" id="SSF55120">
    <property type="entry name" value="Pseudouridine synthase"/>
    <property type="match status" value="1"/>
</dbReference>
<dbReference type="GO" id="GO:0031119">
    <property type="term" value="P:tRNA pseudouridine synthesis"/>
    <property type="evidence" value="ECO:0007669"/>
    <property type="project" value="UniProtKB-UniRule"/>
</dbReference>
<evidence type="ECO:0000256" key="4">
    <source>
        <dbReference type="HAMAP-Rule" id="MF_00171"/>
    </source>
</evidence>
<accession>C4F9Q5</accession>
<feature type="binding site" evidence="4 6">
    <location>
        <position position="144"/>
    </location>
    <ligand>
        <name>substrate</name>
    </ligand>
</feature>
<comment type="subunit">
    <text evidence="4">Homodimer.</text>
</comment>
<name>C4F9Q5_9ACTN</name>
<dbReference type="InterPro" id="IPR020103">
    <property type="entry name" value="PsdUridine_synth_cat_dom_sf"/>
</dbReference>
<dbReference type="PANTHER" id="PTHR11142:SF0">
    <property type="entry name" value="TRNA PSEUDOURIDINE SYNTHASE-LIKE 1"/>
    <property type="match status" value="1"/>
</dbReference>
<dbReference type="GO" id="GO:0160147">
    <property type="term" value="F:tRNA pseudouridine(38-40) synthase activity"/>
    <property type="evidence" value="ECO:0007669"/>
    <property type="project" value="UniProtKB-EC"/>
</dbReference>
<dbReference type="eggNOG" id="COG0101">
    <property type="taxonomic scope" value="Bacteria"/>
</dbReference>
<keyword evidence="3 4" id="KW-0413">Isomerase</keyword>
<feature type="domain" description="Pseudouridine synthase I TruA alpha/beta" evidence="8">
    <location>
        <begin position="177"/>
        <end position="284"/>
    </location>
</feature>
<dbReference type="Pfam" id="PF01416">
    <property type="entry name" value="PseudoU_synth_1"/>
    <property type="match status" value="1"/>
</dbReference>